<dbReference type="EMBL" id="JQAT01000002">
    <property type="protein sequence ID" value="KRN28839.1"/>
    <property type="molecule type" value="Genomic_DNA"/>
</dbReference>
<dbReference type="Gene3D" id="3.40.50.2000">
    <property type="entry name" value="Glycogen Phosphorylase B"/>
    <property type="match status" value="3"/>
</dbReference>
<dbReference type="PATRIC" id="fig|81857.3.peg.1052"/>
<dbReference type="RefSeq" id="WP_057769001.1">
    <property type="nucleotide sequence ID" value="NZ_JQAT01000002.1"/>
</dbReference>
<dbReference type="AlphaFoldDB" id="A0A0R2FTQ5"/>
<gene>
    <name evidence="2" type="ORF">IV38_GL001046</name>
    <name evidence="3" type="ORF">IV40_GL000807</name>
</gene>
<dbReference type="PANTHER" id="PTHR12526">
    <property type="entry name" value="GLYCOSYLTRANSFERASE"/>
    <property type="match status" value="1"/>
</dbReference>
<dbReference type="Pfam" id="PF00534">
    <property type="entry name" value="Glycos_transf_1"/>
    <property type="match status" value="1"/>
</dbReference>
<feature type="domain" description="Glycosyl transferase family 1" evidence="1">
    <location>
        <begin position="317"/>
        <end position="471"/>
    </location>
</feature>
<evidence type="ECO:0000313" key="5">
    <source>
        <dbReference type="Proteomes" id="UP000051751"/>
    </source>
</evidence>
<keyword evidence="2" id="KW-0808">Transferase</keyword>
<dbReference type="EMBL" id="JQAZ01000002">
    <property type="protein sequence ID" value="KRN32751.1"/>
    <property type="molecule type" value="Genomic_DNA"/>
</dbReference>
<dbReference type="SUPFAM" id="SSF53756">
    <property type="entry name" value="UDP-Glycosyltransferase/glycogen phosphorylase"/>
    <property type="match status" value="1"/>
</dbReference>
<reference evidence="4 5" key="1">
    <citation type="journal article" date="2015" name="Genome Announc.">
        <title>Expanding the biotechnology potential of lactobacilli through comparative genomics of 213 strains and associated genera.</title>
        <authorList>
            <person name="Sun Z."/>
            <person name="Harris H.M."/>
            <person name="McCann A."/>
            <person name="Guo C."/>
            <person name="Argimon S."/>
            <person name="Zhang W."/>
            <person name="Yang X."/>
            <person name="Jeffery I.B."/>
            <person name="Cooney J.C."/>
            <person name="Kagawa T.F."/>
            <person name="Liu W."/>
            <person name="Song Y."/>
            <person name="Salvetti E."/>
            <person name="Wrobel A."/>
            <person name="Rasinkangas P."/>
            <person name="Parkhill J."/>
            <person name="Rea M.C."/>
            <person name="O'Sullivan O."/>
            <person name="Ritari J."/>
            <person name="Douillard F.P."/>
            <person name="Paul Ross R."/>
            <person name="Yang R."/>
            <person name="Briner A.E."/>
            <person name="Felis G.E."/>
            <person name="de Vos W.M."/>
            <person name="Barrangou R."/>
            <person name="Klaenhammer T.R."/>
            <person name="Caufield P.W."/>
            <person name="Cui Y."/>
            <person name="Zhang H."/>
            <person name="O'Toole P.W."/>
        </authorList>
    </citation>
    <scope>NUCLEOTIDE SEQUENCE [LARGE SCALE GENOMIC DNA]</scope>
    <source>
        <strain evidence="2 5">ATCC BAA-66</strain>
        <strain evidence="3 4">DSM 13344</strain>
    </source>
</reference>
<name>A0A0R2FTQ5_9LACO</name>
<dbReference type="InterPro" id="IPR001296">
    <property type="entry name" value="Glyco_trans_1"/>
</dbReference>
<sequence length="498" mass="56772">MYYFVSENIFTFNSGTEHSQARRTKLFNKMGRKAVYVSRNYNRYLERDRQSVDLPADQSLNMYDYFQGTVNVPRQEQNLRLLPELPLDEYHIHAHGPNYSTLDQAGKKLAKITVQPATVGLVNEIVTNDQYGNQTTRENWDWRGFLSSVDYFHPDGSLGVRRYLDLKGNTVIEQVWMNVNGKLQPTLWKLLDYHDQMFRFNTEDQLYLFFLNELIHDDDDAKIISDRRTLDYVVADVQGAKQKWPAFHGLHTERTHNVASAPLLPVYQDVLTKFPDAFDGVLVATPQQQQDLQSRYPQVNVLVAPDTVIDDIHPHQPQTAQVVLYVGRLSAEKRPEEALKVFAEVKRQLPDAKMIMAGYASGPDYLEQLKHQANNLGIDGSVDFAGYQTQQQLHELYAHASVILQTSEAESFGMNLVEAMGYGVPVVTYDIQYGTPYLVLDDQNGYVVPDGLDQAMATKVIKLLTDDTDWQSKSQAAQAKAVGYTPDKTFAKWKQLGF</sequence>
<organism evidence="2 5">
    <name type="scientific">Lactobacillus selangorensis</name>
    <dbReference type="NCBI Taxonomy" id="81857"/>
    <lineage>
        <taxon>Bacteria</taxon>
        <taxon>Bacillati</taxon>
        <taxon>Bacillota</taxon>
        <taxon>Bacilli</taxon>
        <taxon>Lactobacillales</taxon>
        <taxon>Lactobacillaceae</taxon>
        <taxon>Lactobacillus</taxon>
    </lineage>
</organism>
<keyword evidence="4" id="KW-1185">Reference proteome</keyword>
<dbReference type="PANTHER" id="PTHR12526:SF630">
    <property type="entry name" value="GLYCOSYLTRANSFERASE"/>
    <property type="match status" value="1"/>
</dbReference>
<dbReference type="Proteomes" id="UP000051751">
    <property type="component" value="Unassembled WGS sequence"/>
</dbReference>
<evidence type="ECO:0000259" key="1">
    <source>
        <dbReference type="Pfam" id="PF00534"/>
    </source>
</evidence>
<evidence type="ECO:0000313" key="3">
    <source>
        <dbReference type="EMBL" id="KRN32751.1"/>
    </source>
</evidence>
<evidence type="ECO:0000313" key="4">
    <source>
        <dbReference type="Proteomes" id="UP000051645"/>
    </source>
</evidence>
<dbReference type="GO" id="GO:0016757">
    <property type="term" value="F:glycosyltransferase activity"/>
    <property type="evidence" value="ECO:0007669"/>
    <property type="project" value="InterPro"/>
</dbReference>
<comment type="caution">
    <text evidence="2">The sequence shown here is derived from an EMBL/GenBank/DDBJ whole genome shotgun (WGS) entry which is preliminary data.</text>
</comment>
<dbReference type="Proteomes" id="UP000051645">
    <property type="component" value="Unassembled WGS sequence"/>
</dbReference>
<accession>A0A0R2FTQ5</accession>
<proteinExistence type="predicted"/>
<evidence type="ECO:0000313" key="2">
    <source>
        <dbReference type="EMBL" id="KRN28839.1"/>
    </source>
</evidence>
<dbReference type="OrthoDB" id="570545at2"/>
<dbReference type="STRING" id="81857.IV38_GL001046"/>
<protein>
    <submittedName>
        <fullName evidence="2">Glycosyltransferase</fullName>
    </submittedName>
</protein>